<dbReference type="InterPro" id="IPR011004">
    <property type="entry name" value="Trimer_LpxA-like_sf"/>
</dbReference>
<dbReference type="Gene3D" id="2.60.120.10">
    <property type="entry name" value="Jelly Rolls"/>
    <property type="match status" value="1"/>
</dbReference>
<dbReference type="InterPro" id="IPR011051">
    <property type="entry name" value="RmlC_Cupin_sf"/>
</dbReference>
<name>A0A9X1AC03_9HYPH</name>
<dbReference type="SUPFAM" id="SSF51161">
    <property type="entry name" value="Trimeric LpxA-like enzymes"/>
    <property type="match status" value="1"/>
</dbReference>
<evidence type="ECO:0000256" key="3">
    <source>
        <dbReference type="ARBA" id="ARBA00022737"/>
    </source>
</evidence>
<dbReference type="Pfam" id="PF00132">
    <property type="entry name" value="Hexapep"/>
    <property type="match status" value="3"/>
</dbReference>
<reference evidence="6" key="1">
    <citation type="journal article" date="2021" name="Microorganisms">
        <title>Phylogenomic Reconstruction and Metabolic Potential of the Genus Aminobacter.</title>
        <authorList>
            <person name="Artuso I."/>
            <person name="Turrini P."/>
            <person name="Pirolo M."/>
            <person name="Lugli G.A."/>
            <person name="Ventura M."/>
            <person name="Visca P."/>
        </authorList>
    </citation>
    <scope>NUCLEOTIDE SEQUENCE</scope>
    <source>
        <strain evidence="6">LMG 26462</strain>
    </source>
</reference>
<keyword evidence="7" id="KW-1185">Reference proteome</keyword>
<dbReference type="SUPFAM" id="SSF51182">
    <property type="entry name" value="RmlC-like cupins"/>
    <property type="match status" value="1"/>
</dbReference>
<dbReference type="RefSeq" id="WP_214390994.1">
    <property type="nucleotide sequence ID" value="NZ_JAFLWW010000004.1"/>
</dbReference>
<dbReference type="GO" id="GO:0016746">
    <property type="term" value="F:acyltransferase activity"/>
    <property type="evidence" value="ECO:0007669"/>
    <property type="project" value="UniProtKB-KW"/>
</dbReference>
<accession>A0A9X1AC03</accession>
<evidence type="ECO:0000259" key="5">
    <source>
        <dbReference type="Pfam" id="PF05523"/>
    </source>
</evidence>
<evidence type="ECO:0000313" key="6">
    <source>
        <dbReference type="EMBL" id="MBT1157043.1"/>
    </source>
</evidence>
<comment type="similarity">
    <text evidence="1">Belongs to the transferase hexapeptide repeat family.</text>
</comment>
<evidence type="ECO:0000256" key="2">
    <source>
        <dbReference type="ARBA" id="ARBA00022679"/>
    </source>
</evidence>
<keyword evidence="3" id="KW-0677">Repeat</keyword>
<keyword evidence="4" id="KW-0012">Acyltransferase</keyword>
<dbReference type="Proteomes" id="UP001138921">
    <property type="component" value="Unassembled WGS sequence"/>
</dbReference>
<evidence type="ECO:0000313" key="7">
    <source>
        <dbReference type="Proteomes" id="UP001138921"/>
    </source>
</evidence>
<proteinExistence type="inferred from homology"/>
<dbReference type="Gene3D" id="2.160.10.10">
    <property type="entry name" value="Hexapeptide repeat proteins"/>
    <property type="match status" value="1"/>
</dbReference>
<dbReference type="AlphaFoldDB" id="A0A9X1AC03"/>
<dbReference type="InterPro" id="IPR050179">
    <property type="entry name" value="Trans_hexapeptide_repeat"/>
</dbReference>
<dbReference type="CDD" id="cd20292">
    <property type="entry name" value="cupin_QdtA-like"/>
    <property type="match status" value="1"/>
</dbReference>
<keyword evidence="2" id="KW-0808">Transferase</keyword>
<dbReference type="Pfam" id="PF05523">
    <property type="entry name" value="FdtA"/>
    <property type="match status" value="1"/>
</dbReference>
<feature type="domain" description="Sugar 3,4-ketoisomerase QdtA cupin" evidence="5">
    <location>
        <begin position="184"/>
        <end position="311"/>
    </location>
</feature>
<reference evidence="6" key="2">
    <citation type="submission" date="2021-03" db="EMBL/GenBank/DDBJ databases">
        <authorList>
            <person name="Artuso I."/>
            <person name="Turrini P."/>
            <person name="Pirolo M."/>
            <person name="Lugli G.A."/>
            <person name="Ventura M."/>
            <person name="Visca P."/>
        </authorList>
    </citation>
    <scope>NUCLEOTIDE SEQUENCE</scope>
    <source>
        <strain evidence="6">LMG 26462</strain>
    </source>
</reference>
<gene>
    <name evidence="6" type="ORF">J1C56_15705</name>
</gene>
<dbReference type="InterPro" id="IPR008894">
    <property type="entry name" value="QdtA_cupin_dom"/>
</dbReference>
<dbReference type="InterPro" id="IPR014710">
    <property type="entry name" value="RmlC-like_jellyroll"/>
</dbReference>
<dbReference type="PANTHER" id="PTHR43300">
    <property type="entry name" value="ACETYLTRANSFERASE"/>
    <property type="match status" value="1"/>
</dbReference>
<comment type="caution">
    <text evidence="6">The sequence shown here is derived from an EMBL/GenBank/DDBJ whole genome shotgun (WGS) entry which is preliminary data.</text>
</comment>
<evidence type="ECO:0000256" key="4">
    <source>
        <dbReference type="ARBA" id="ARBA00023315"/>
    </source>
</evidence>
<sequence length="317" mass="34396">MTDKAFFVHERGICESSQIGQGTRIWAFAHVLAGATIGSNCNICDHVFIENDVVVGNDVTIKSGVQLWDGVRVGDRVFVGPNATFTNDRFPRSKQYPDTFLLTTVEEGASIGANATILPGITIGRQAMIGAGAVVTKNVPANAVVVGNPAVIVGYQTGPQVEPMVTQTMPGRVGDRLALDVGGCELWRLPHFGDLRGELAPLEFGSNLPFTPLRSFLVYGVPSDKVRGEHAHRECHQFLIAAHGRLSVVVDDGKNRKEVSLTEPSIGLYMPPGVWGIQYKFLADTTLLVMASHTYDASDYIRDYSQFLQTTQHNGRG</sequence>
<dbReference type="EMBL" id="JAFLWW010000004">
    <property type="protein sequence ID" value="MBT1157043.1"/>
    <property type="molecule type" value="Genomic_DNA"/>
</dbReference>
<dbReference type="PANTHER" id="PTHR43300:SF4">
    <property type="entry name" value="ACYL-[ACYL-CARRIER-PROTEIN]--UDP-N-ACETYLGLUCOSAMINE O-ACYLTRANSFERASE"/>
    <property type="match status" value="1"/>
</dbReference>
<dbReference type="PROSITE" id="PS00101">
    <property type="entry name" value="HEXAPEP_TRANSFERASES"/>
    <property type="match status" value="1"/>
</dbReference>
<dbReference type="InterPro" id="IPR001451">
    <property type="entry name" value="Hexapep"/>
</dbReference>
<protein>
    <submittedName>
        <fullName evidence="6">WxcM-like domain-containing protein</fullName>
    </submittedName>
</protein>
<dbReference type="InterPro" id="IPR018357">
    <property type="entry name" value="Hexapep_transf_CS"/>
</dbReference>
<dbReference type="CDD" id="cd03358">
    <property type="entry name" value="LbH_WxcM_N_like"/>
    <property type="match status" value="1"/>
</dbReference>
<evidence type="ECO:0000256" key="1">
    <source>
        <dbReference type="ARBA" id="ARBA00007274"/>
    </source>
</evidence>
<organism evidence="6 7">
    <name type="scientific">Aminobacter anthyllidis</name>
    <dbReference type="NCBI Taxonomy" id="1035067"/>
    <lineage>
        <taxon>Bacteria</taxon>
        <taxon>Pseudomonadati</taxon>
        <taxon>Pseudomonadota</taxon>
        <taxon>Alphaproteobacteria</taxon>
        <taxon>Hyphomicrobiales</taxon>
        <taxon>Phyllobacteriaceae</taxon>
        <taxon>Aminobacter</taxon>
    </lineage>
</organism>